<name>A0A4T0X4N6_9ASCO</name>
<evidence type="ECO:0000256" key="3">
    <source>
        <dbReference type="ARBA" id="ARBA00019610"/>
    </source>
</evidence>
<dbReference type="GO" id="GO:0003712">
    <property type="term" value="F:transcription coregulator activity"/>
    <property type="evidence" value="ECO:0007669"/>
    <property type="project" value="InterPro"/>
</dbReference>
<dbReference type="GO" id="GO:0016592">
    <property type="term" value="C:mediator complex"/>
    <property type="evidence" value="ECO:0007669"/>
    <property type="project" value="InterPro"/>
</dbReference>
<keyword evidence="6 8" id="KW-0539">Nucleus</keyword>
<evidence type="ECO:0000256" key="1">
    <source>
        <dbReference type="ARBA" id="ARBA00004123"/>
    </source>
</evidence>
<dbReference type="InterPro" id="IPR019313">
    <property type="entry name" value="Mediator_Med17"/>
</dbReference>
<comment type="subcellular location">
    <subcellularLocation>
        <location evidence="1 8">Nucleus</location>
    </subcellularLocation>
</comment>
<dbReference type="GO" id="GO:0070847">
    <property type="term" value="C:core mediator complex"/>
    <property type="evidence" value="ECO:0007669"/>
    <property type="project" value="TreeGrafter"/>
</dbReference>
<comment type="caution">
    <text evidence="10">The sequence shown here is derived from an EMBL/GenBank/DDBJ whole genome shotgun (WGS) entry which is preliminary data.</text>
</comment>
<keyword evidence="5 8" id="KW-0804">Transcription</keyword>
<reference evidence="10 11" key="1">
    <citation type="journal article" date="2019" name="Front. Genet.">
        <title>Whole-Genome Sequencing of the Opportunistic Yeast Pathogen Candida inconspicua Uncovers Its Hybrid Origin.</title>
        <authorList>
            <person name="Mixao V."/>
            <person name="Hansen A.P."/>
            <person name="Saus E."/>
            <person name="Boekhout T."/>
            <person name="Lass-Florl C."/>
            <person name="Gabaldon T."/>
        </authorList>
    </citation>
    <scope>NUCLEOTIDE SEQUENCE [LARGE SCALE GENOMIC DNA]</scope>
    <source>
        <strain evidence="10 11">CBS 180</strain>
    </source>
</reference>
<accession>A0A4T0X4N6</accession>
<dbReference type="Pfam" id="PF10156">
    <property type="entry name" value="Med17"/>
    <property type="match status" value="1"/>
</dbReference>
<dbReference type="OrthoDB" id="5319830at2759"/>
<dbReference type="PANTHER" id="PTHR13114">
    <property type="entry name" value="MEDIATOR OF RNA POLYMERASE II TRANSCRIPTION SUBUNIT 17"/>
    <property type="match status" value="1"/>
</dbReference>
<evidence type="ECO:0000313" key="10">
    <source>
        <dbReference type="EMBL" id="TID30411.1"/>
    </source>
</evidence>
<feature type="region of interest" description="Disordered" evidence="9">
    <location>
        <begin position="83"/>
        <end position="110"/>
    </location>
</feature>
<dbReference type="Gene3D" id="6.10.250.2620">
    <property type="match status" value="1"/>
</dbReference>
<evidence type="ECO:0000256" key="5">
    <source>
        <dbReference type="ARBA" id="ARBA00023163"/>
    </source>
</evidence>
<evidence type="ECO:0000256" key="8">
    <source>
        <dbReference type="RuleBase" id="RU364140"/>
    </source>
</evidence>
<proteinExistence type="inferred from homology"/>
<evidence type="ECO:0000256" key="7">
    <source>
        <dbReference type="ARBA" id="ARBA00032014"/>
    </source>
</evidence>
<evidence type="ECO:0000256" key="6">
    <source>
        <dbReference type="ARBA" id="ARBA00023242"/>
    </source>
</evidence>
<dbReference type="Proteomes" id="UP000307173">
    <property type="component" value="Unassembled WGS sequence"/>
</dbReference>
<dbReference type="STRING" id="52247.A0A4T0X4N6"/>
<evidence type="ECO:0000256" key="4">
    <source>
        <dbReference type="ARBA" id="ARBA00023015"/>
    </source>
</evidence>
<comment type="function">
    <text evidence="8">Component of the Mediator complex, a coactivator involved in the regulated transcription of nearly all RNA polymerase II-dependent genes. Mediator functions as a bridge to convey information from gene-specific regulatory proteins to the basal RNA polymerase II transcription machinery. Mediator is recruited to promoters by direct interactions with regulatory proteins and serves as a scaffold for the assembly of a functional preinitiation complex with RNA polymerase II and the general transcription factors.</text>
</comment>
<comment type="similarity">
    <text evidence="2 8">Belongs to the Mediator complex subunit 17 family.</text>
</comment>
<dbReference type="PANTHER" id="PTHR13114:SF7">
    <property type="entry name" value="MEDIATOR OF RNA POLYMERASE II TRANSCRIPTION SUBUNIT 17"/>
    <property type="match status" value="1"/>
</dbReference>
<evidence type="ECO:0000313" key="11">
    <source>
        <dbReference type="Proteomes" id="UP000307173"/>
    </source>
</evidence>
<evidence type="ECO:0000256" key="9">
    <source>
        <dbReference type="SAM" id="MobiDB-lite"/>
    </source>
</evidence>
<dbReference type="AlphaFoldDB" id="A0A4T0X4N6"/>
<keyword evidence="11" id="KW-1185">Reference proteome</keyword>
<dbReference type="EMBL" id="SELW01000150">
    <property type="protein sequence ID" value="TID30411.1"/>
    <property type="molecule type" value="Genomic_DNA"/>
</dbReference>
<gene>
    <name evidence="8" type="primary">MED17</name>
    <name evidence="10" type="ORF">CANINC_001012</name>
</gene>
<organism evidence="10 11">
    <name type="scientific">Pichia inconspicua</name>
    <dbReference type="NCBI Taxonomy" id="52247"/>
    <lineage>
        <taxon>Eukaryota</taxon>
        <taxon>Fungi</taxon>
        <taxon>Dikarya</taxon>
        <taxon>Ascomycota</taxon>
        <taxon>Saccharomycotina</taxon>
        <taxon>Pichiomycetes</taxon>
        <taxon>Pichiales</taxon>
        <taxon>Pichiaceae</taxon>
        <taxon>Pichia</taxon>
    </lineage>
</organism>
<protein>
    <recommendedName>
        <fullName evidence="3 8">Mediator of RNA polymerase II transcription subunit 17</fullName>
    </recommendedName>
    <alternativeName>
        <fullName evidence="7 8">Mediator complex subunit 17</fullName>
    </alternativeName>
</protein>
<feature type="compositionally biased region" description="Polar residues" evidence="9">
    <location>
        <begin position="97"/>
        <end position="108"/>
    </location>
</feature>
<dbReference type="GO" id="GO:0006357">
    <property type="term" value="P:regulation of transcription by RNA polymerase II"/>
    <property type="evidence" value="ECO:0007669"/>
    <property type="project" value="InterPro"/>
</dbReference>
<keyword evidence="4 8" id="KW-0805">Transcription regulation</keyword>
<comment type="subunit">
    <text evidence="8">Component of the Mediator complex.</text>
</comment>
<evidence type="ECO:0000256" key="2">
    <source>
        <dbReference type="ARBA" id="ARBA00005635"/>
    </source>
</evidence>
<sequence>MHESNYRANYPILEPTYLRFNSSLIEGRHKDLPNPYYKLKDDTLKQRTDYAHPTANVVRSIVNEYGKFGTLTEEKLEELIHSGGDSIGKTENGDTEMPQNEAQAQDPKSSNHEFYLKREEMLKHVRKALGTSTWSLDFISLLISSARPATGSSSLSPHIKQSLKLGSLSCDRINPRVLSRQHVESKKQEDAAKIGHGWKVQSLQKASEYIKNATSKIRDDLKKEKIYWKEVMEVLAANELITTVIAPIEQSSKTNILSSQGIAVQKRILAVRYGYADSGSNYFDSGLALLKKGKYGHLEFQKLNINEREKAWGGEYVVSVKIFQRPPSSTEMPKLIGQSNLYKILNDALIVNDDSFVSKVNNYRFFIFENELFWHLMKEASSLVSHKIQVLDTKIVIELYDHIIQIDKVDVDDESAKNPPPNLENNKKADNLLLFFKILLCANNFKNLEKHKVPPVAMRNDSNSRKTNKNAVLIKPIIMYSGHNRMIGKMKKILNKVLLDVNVQSAEAERIIQDELIIKQYVNDPNELQQFKTSRRCYNNDPFLKVCTRMAPTSLLILKNFGLKIWIELVSNYSTLHISINLKVLNVESEKIIVQSKFATKHDVYNCLLWILKDFRDI</sequence>
<keyword evidence="8" id="KW-0010">Activator</keyword>